<evidence type="ECO:0000259" key="7">
    <source>
        <dbReference type="Pfam" id="PF13190"/>
    </source>
</evidence>
<dbReference type="Pfam" id="PF13190">
    <property type="entry name" value="PDGLE"/>
    <property type="match status" value="1"/>
</dbReference>
<proteinExistence type="predicted"/>
<name>A0A9X9T9V3_METOG</name>
<protein>
    <submittedName>
        <fullName evidence="8">PDGLE domain-containing protein</fullName>
    </submittedName>
</protein>
<dbReference type="GeneID" id="76834671"/>
<feature type="domain" description="PDGLE" evidence="7">
    <location>
        <begin position="7"/>
        <end position="109"/>
    </location>
</feature>
<keyword evidence="2" id="KW-1003">Cell membrane</keyword>
<dbReference type="GO" id="GO:0005886">
    <property type="term" value="C:plasma membrane"/>
    <property type="evidence" value="ECO:0007669"/>
    <property type="project" value="UniProtKB-SubCell"/>
</dbReference>
<dbReference type="Proteomes" id="UP001163096">
    <property type="component" value="Chromosome"/>
</dbReference>
<feature type="transmembrane region" description="Helical" evidence="6">
    <location>
        <begin position="87"/>
        <end position="109"/>
    </location>
</feature>
<dbReference type="EMBL" id="CP113361">
    <property type="protein sequence ID" value="WAI02457.1"/>
    <property type="molecule type" value="Genomic_DNA"/>
</dbReference>
<evidence type="ECO:0000256" key="3">
    <source>
        <dbReference type="ARBA" id="ARBA00022692"/>
    </source>
</evidence>
<sequence>MNITNTQFLIGGLVIAILIGCLAVFLASGDPDGLESTALYVQGEKTLTGDSPEDGDPEAVGVSDAVEYEAPLPDYSMGEDGGKGGEIFAVLAGIIIVFGLAFVATRIVAAKKS</sequence>
<evidence type="ECO:0000313" key="9">
    <source>
        <dbReference type="Proteomes" id="UP001163096"/>
    </source>
</evidence>
<feature type="transmembrane region" description="Helical" evidence="6">
    <location>
        <begin position="7"/>
        <end position="27"/>
    </location>
</feature>
<gene>
    <name evidence="8" type="ORF">OU421_06175</name>
</gene>
<dbReference type="AlphaFoldDB" id="A0A9X9T9V3"/>
<keyword evidence="3 6" id="KW-0812">Transmembrane</keyword>
<evidence type="ECO:0000256" key="6">
    <source>
        <dbReference type="SAM" id="Phobius"/>
    </source>
</evidence>
<accession>A0A9X9T9V3</accession>
<dbReference type="KEGG" id="mou:OU421_06175"/>
<keyword evidence="9" id="KW-1185">Reference proteome</keyword>
<organism evidence="8 9">
    <name type="scientific">Methanogenium organophilum</name>
    <dbReference type="NCBI Taxonomy" id="2199"/>
    <lineage>
        <taxon>Archaea</taxon>
        <taxon>Methanobacteriati</taxon>
        <taxon>Methanobacteriota</taxon>
        <taxon>Stenosarchaea group</taxon>
        <taxon>Methanomicrobia</taxon>
        <taxon>Methanomicrobiales</taxon>
        <taxon>Methanomicrobiaceae</taxon>
        <taxon>Methanogenium</taxon>
    </lineage>
</organism>
<evidence type="ECO:0000256" key="1">
    <source>
        <dbReference type="ARBA" id="ARBA00004236"/>
    </source>
</evidence>
<evidence type="ECO:0000313" key="8">
    <source>
        <dbReference type="EMBL" id="WAI02457.1"/>
    </source>
</evidence>
<evidence type="ECO:0000256" key="2">
    <source>
        <dbReference type="ARBA" id="ARBA00022475"/>
    </source>
</evidence>
<dbReference type="RefSeq" id="WP_268187744.1">
    <property type="nucleotide sequence ID" value="NZ_CP113361.1"/>
</dbReference>
<keyword evidence="4 6" id="KW-1133">Transmembrane helix</keyword>
<evidence type="ECO:0000256" key="4">
    <source>
        <dbReference type="ARBA" id="ARBA00022989"/>
    </source>
</evidence>
<evidence type="ECO:0000256" key="5">
    <source>
        <dbReference type="ARBA" id="ARBA00023136"/>
    </source>
</evidence>
<comment type="subcellular location">
    <subcellularLocation>
        <location evidence="1">Cell membrane</location>
    </subcellularLocation>
</comment>
<dbReference type="InterPro" id="IPR025937">
    <property type="entry name" value="PDGLE_dom"/>
</dbReference>
<keyword evidence="5 6" id="KW-0472">Membrane</keyword>
<reference evidence="8" key="1">
    <citation type="submission" date="2022-11" db="EMBL/GenBank/DDBJ databases">
        <title>Complete genome sequence of Methanogenium organophilum DSM 3596.</title>
        <authorList>
            <person name="Chen S.-C."/>
            <person name="Lai S.-J."/>
            <person name="You Y.-T."/>
        </authorList>
    </citation>
    <scope>NUCLEOTIDE SEQUENCE</scope>
    <source>
        <strain evidence="8">DSM 3596</strain>
    </source>
</reference>